<accession>A0A9W8TS63</accession>
<dbReference type="Pfam" id="PF12796">
    <property type="entry name" value="Ank_2"/>
    <property type="match status" value="7"/>
</dbReference>
<protein>
    <recommendedName>
        <fullName evidence="5">B30.2/SPRY domain-containing protein</fullName>
    </recommendedName>
</protein>
<dbReference type="CDD" id="cd12885">
    <property type="entry name" value="SPRY_RanBP_like"/>
    <property type="match status" value="1"/>
</dbReference>
<evidence type="ECO:0000256" key="1">
    <source>
        <dbReference type="ARBA" id="ARBA00022737"/>
    </source>
</evidence>
<dbReference type="SMART" id="SM00248">
    <property type="entry name" value="ANK"/>
    <property type="match status" value="27"/>
</dbReference>
<evidence type="ECO:0000313" key="7">
    <source>
        <dbReference type="Proteomes" id="UP001148614"/>
    </source>
</evidence>
<feature type="repeat" description="ANK" evidence="3">
    <location>
        <begin position="918"/>
        <end position="950"/>
    </location>
</feature>
<feature type="region of interest" description="Disordered" evidence="4">
    <location>
        <begin position="1051"/>
        <end position="1078"/>
    </location>
</feature>
<feature type="repeat" description="ANK" evidence="3">
    <location>
        <begin position="1018"/>
        <end position="1050"/>
    </location>
</feature>
<feature type="repeat" description="ANK" evidence="3">
    <location>
        <begin position="1186"/>
        <end position="1218"/>
    </location>
</feature>
<feature type="repeat" description="ANK" evidence="3">
    <location>
        <begin position="1527"/>
        <end position="1560"/>
    </location>
</feature>
<evidence type="ECO:0000259" key="5">
    <source>
        <dbReference type="PROSITE" id="PS50188"/>
    </source>
</evidence>
<organism evidence="6 7">
    <name type="scientific">Xylaria arbuscula</name>
    <dbReference type="NCBI Taxonomy" id="114810"/>
    <lineage>
        <taxon>Eukaryota</taxon>
        <taxon>Fungi</taxon>
        <taxon>Dikarya</taxon>
        <taxon>Ascomycota</taxon>
        <taxon>Pezizomycotina</taxon>
        <taxon>Sordariomycetes</taxon>
        <taxon>Xylariomycetidae</taxon>
        <taxon>Xylariales</taxon>
        <taxon>Xylariaceae</taxon>
        <taxon>Xylaria</taxon>
    </lineage>
</organism>
<evidence type="ECO:0000256" key="3">
    <source>
        <dbReference type="PROSITE-ProRule" id="PRU00023"/>
    </source>
</evidence>
<dbReference type="SUPFAM" id="SSF48403">
    <property type="entry name" value="Ankyrin repeat"/>
    <property type="match status" value="4"/>
</dbReference>
<dbReference type="PROSITE" id="PS50188">
    <property type="entry name" value="B302_SPRY"/>
    <property type="match status" value="1"/>
</dbReference>
<sequence>MAAPDSPKRFHLVLAHDLRDTDSSRQSVFKFWSMRFPDALITDFPFLDKASNVSFLNRAQALLLTMQKARDRGTYVVGPDDHLPCIFVCHGVGGSLVKQALVLASLDAKYGRYASDTALLVLCNTPEAAEDMTAWQLQVCHLLTTSDLGSHSATSLFNELPEAFERLYWSFGAIKRHHSIINISRKDMETQLNMDTKQAPINRKHTLTNKASSWRFTPGNSQTEKIFDLISRVVKQEMQPLSEQFHGFMELLRRVDSNNYQLELTRPPTGLIKPIAEHSSFCDWHDLDPKSPNLLYFRMPAGISSETMASHLNEILGVNTPDHAILTFSFNKQDLRTQPITTFYVSLIRQLLLSQLSLFRRVSAIGDWVEGEENFSYEIFRSLFLSLLKGATPNPIICVLNAVQDCAGFPLDHIVELIKEFRRLSDGIFKVIVLSEESVYGNFMGYPDICRHIDMSSTSWSDEFIAGYVNSQVGTLVRTSPHWRGCEGHITEKLCRPSVTYTQATTSLRLLDSGNIPSTERAALDAIKKLPLSADEIYAAAVDQCERTCPLPLKTLLQWVLHSVRPLSMNELAVVVGLTYSGFSSIETLRSNIPLDIMSDLRQVKGMLIVTVGLHALPVHKSIVPALDEKWRLTDEDADSVMLRTCLDYLEIILVHLPTIPSTPESSRQNPNDAVTKNTGEQSSEPTTNKEEDGLTGPPQDGTVAVPEVYVHREKRVEERPRLKFDLTTMTGLQYELLEYAVTSWPEHYKRARNGEMVKGQILGLFSKNHEVQAWAALYQEFIDMDTEKFETLDSLLNIGCKFGLLDIVKDVIDEVKASKYYEDVLSDALDLAVGFGHENIVSLLIEEGAKSNEAPSLAAEYGFLDILQQLIKANPEMANVKDKFSRPPFLLAALSGNEKIASYLMANGADHLAAGGDSITGLQVAAMTGQIVLLRKLVDAGSDIHATLASSKESALMLAAAGGFDDIVTLLLSRGARINDQNLDGETALHRAVKHGHASTCDLLFAAGADVQIETASGLSPIHTASGNGYLGILRELLERSGDFLNQEETPANIESISPDEQSQTDRKGQANPLNVYDDSVGVSTPLDLAASNGYLEIMRELLKYPRYNSEKGRATALLLAASGGFTHLVEELLKTGITTIMKDTNGNNALHLATQEQYPDIVASLLRSDSGSTSIFDVNAQNDSGWTPLHLAALSGRLIMVHTLLHNGASINTVNSLGQTALHISSQFSHVWVVNALMDYLADRPTLERNAILVQDSSDDTAFIIAVRRGHYEVASALIEKSASLKPMELQGQKNALIESLGSDRTDLVKLLLDNEWDVNARDQYNETALHLAAGRSLLSVMELLISRGADCDAHGKGGMTPLHSAIFEREKVAVQTLLNKGANINAKDDEDVTPLWRASYSGLVDIVELLLESLPKPDLNPRWSKTGWTPLHASYDNARVTELLLMAGADPMAIDNTGDPTFFMAADYHSGHETLQKYIDAGIDINTKNQNGFTLIHVAADDGTLDTFKLLHENGADILLVGENGETALHLAAANSDGYEILRYLLEQGVDLEADCERYGTPLMAAVRNGPLATRLLLERGARVNAISKSCVTHNALQAAADRGSSDIVRILLEAGADANIRGGSSGSALCAAVMSGDQDSVMLLLDKEENINYAEGPKGSALEIAMSHQLLEIAELFFQRDVDVNTIGRAKYGTGMGTPLIAAVDVGEIIAIEKLLELHADVNLFPTGGESPVQIAPDVDIDQEDEFGRTPLIYATMHGSMIISRILARKPKIDVQDRWGKTALTYAVNRDYGLLVSMLIASHADPLIQDIRGRDALYWAALQPNSNTFALVLENMVKCNAPPSRFQHAIIAATTTDNSDFVRQLLKDSYPWKLDHADQDGWTAAYTALSYDRGNIASLISQAVNTTGRPRRDTVIQLKPPREWHPSDMSAYLIRQPDNLSIKVKSDVHIAIGDTFAIARADHPMVPNNDGIYYFEIKVVHGGNGKCLFGVGFCDDTAYFNNGMLGWQGGSWGYHGDDGRIFESGQASKAYGPKYDEGSIIGCGVNFKKGTSFYTIDGKVIGRAFTNIRGKTYPAVSVGAEMAGCILTARFWDEGENANKLFKFQGPYDILETLEPSQRYKDEAGAERVKNDDSDGGSSTSYDESD</sequence>
<comment type="caution">
    <text evidence="6">The sequence shown here is derived from an EMBL/GenBank/DDBJ whole genome shotgun (WGS) entry which is preliminary data.</text>
</comment>
<evidence type="ECO:0000256" key="4">
    <source>
        <dbReference type="SAM" id="MobiDB-lite"/>
    </source>
</evidence>
<dbReference type="Gene3D" id="2.60.120.920">
    <property type="match status" value="1"/>
</dbReference>
<dbReference type="PANTHER" id="PTHR24198">
    <property type="entry name" value="ANKYRIN REPEAT AND PROTEIN KINASE DOMAIN-CONTAINING PROTEIN"/>
    <property type="match status" value="1"/>
</dbReference>
<dbReference type="SUPFAM" id="SSF49899">
    <property type="entry name" value="Concanavalin A-like lectins/glucanases"/>
    <property type="match status" value="1"/>
</dbReference>
<keyword evidence="1" id="KW-0677">Repeat</keyword>
<dbReference type="Pfam" id="PF00023">
    <property type="entry name" value="Ank"/>
    <property type="match status" value="1"/>
</dbReference>
<keyword evidence="2 3" id="KW-0040">ANK repeat</keyword>
<dbReference type="PROSITE" id="PS50088">
    <property type="entry name" value="ANK_REPEAT"/>
    <property type="match status" value="10"/>
</dbReference>
<feature type="repeat" description="ANK" evidence="3">
    <location>
        <begin position="1494"/>
        <end position="1526"/>
    </location>
</feature>
<name>A0A9W8TS63_9PEZI</name>
<dbReference type="InterPro" id="IPR013320">
    <property type="entry name" value="ConA-like_dom_sf"/>
</dbReference>
<gene>
    <name evidence="6" type="ORF">NPX13_g52</name>
</gene>
<feature type="repeat" description="ANK" evidence="3">
    <location>
        <begin position="1360"/>
        <end position="1392"/>
    </location>
</feature>
<feature type="domain" description="B30.2/SPRY" evidence="5">
    <location>
        <begin position="1905"/>
        <end position="2100"/>
    </location>
</feature>
<feature type="repeat" description="ANK" evidence="3">
    <location>
        <begin position="952"/>
        <end position="984"/>
    </location>
</feature>
<dbReference type="InterPro" id="IPR044736">
    <property type="entry name" value="Gid1/RanBPM/SPLA_SPRY"/>
</dbReference>
<dbReference type="EMBL" id="JANPWZ010000003">
    <property type="protein sequence ID" value="KAJ3580495.1"/>
    <property type="molecule type" value="Genomic_DNA"/>
</dbReference>
<dbReference type="SMART" id="SM00449">
    <property type="entry name" value="SPRY"/>
    <property type="match status" value="1"/>
</dbReference>
<dbReference type="VEuPathDB" id="FungiDB:F4678DRAFT_480852"/>
<keyword evidence="7" id="KW-1185">Reference proteome</keyword>
<feature type="compositionally biased region" description="Basic and acidic residues" evidence="4">
    <location>
        <begin position="2125"/>
        <end position="2137"/>
    </location>
</feature>
<feature type="compositionally biased region" description="Polar residues" evidence="4">
    <location>
        <begin position="661"/>
        <end position="687"/>
    </location>
</feature>
<dbReference type="InterPro" id="IPR056884">
    <property type="entry name" value="NPHP3-like_N"/>
</dbReference>
<feature type="repeat" description="ANK" evidence="3">
    <location>
        <begin position="985"/>
        <end position="1017"/>
    </location>
</feature>
<dbReference type="Pfam" id="PF24883">
    <property type="entry name" value="NPHP3_N"/>
    <property type="match status" value="1"/>
</dbReference>
<feature type="repeat" description="ANK" evidence="3">
    <location>
        <begin position="1595"/>
        <end position="1627"/>
    </location>
</feature>
<dbReference type="Gene3D" id="1.25.40.20">
    <property type="entry name" value="Ankyrin repeat-containing domain"/>
    <property type="match status" value="7"/>
</dbReference>
<dbReference type="InterPro" id="IPR036770">
    <property type="entry name" value="Ankyrin_rpt-contain_sf"/>
</dbReference>
<evidence type="ECO:0000313" key="6">
    <source>
        <dbReference type="EMBL" id="KAJ3580495.1"/>
    </source>
</evidence>
<dbReference type="Pfam" id="PF00622">
    <property type="entry name" value="SPRY"/>
    <property type="match status" value="1"/>
</dbReference>
<dbReference type="InterPro" id="IPR002110">
    <property type="entry name" value="Ankyrin_rpt"/>
</dbReference>
<dbReference type="Proteomes" id="UP001148614">
    <property type="component" value="Unassembled WGS sequence"/>
</dbReference>
<proteinExistence type="predicted"/>
<feature type="region of interest" description="Disordered" evidence="4">
    <location>
        <begin position="2125"/>
        <end position="2150"/>
    </location>
</feature>
<feature type="repeat" description="ANK" evidence="3">
    <location>
        <begin position="1327"/>
        <end position="1359"/>
    </location>
</feature>
<evidence type="ECO:0000256" key="2">
    <source>
        <dbReference type="ARBA" id="ARBA00023043"/>
    </source>
</evidence>
<dbReference type="InterPro" id="IPR001870">
    <property type="entry name" value="B30.2/SPRY"/>
</dbReference>
<feature type="compositionally biased region" description="Low complexity" evidence="4">
    <location>
        <begin position="2140"/>
        <end position="2150"/>
    </location>
</feature>
<feature type="region of interest" description="Disordered" evidence="4">
    <location>
        <begin position="661"/>
        <end position="706"/>
    </location>
</feature>
<dbReference type="PROSITE" id="PS50297">
    <property type="entry name" value="ANK_REP_REGION"/>
    <property type="match status" value="9"/>
</dbReference>
<dbReference type="InterPro" id="IPR043136">
    <property type="entry name" value="B30.2/SPRY_sf"/>
</dbReference>
<dbReference type="PRINTS" id="PR01415">
    <property type="entry name" value="ANKYRIN"/>
</dbReference>
<dbReference type="InterPro" id="IPR003877">
    <property type="entry name" value="SPRY_dom"/>
</dbReference>
<reference evidence="6" key="1">
    <citation type="submission" date="2022-07" db="EMBL/GenBank/DDBJ databases">
        <title>Genome Sequence of Xylaria arbuscula.</title>
        <authorList>
            <person name="Buettner E."/>
        </authorList>
    </citation>
    <scope>NUCLEOTIDE SEQUENCE</scope>
    <source>
        <strain evidence="6">VT107</strain>
    </source>
</reference>
<feature type="compositionally biased region" description="Polar residues" evidence="4">
    <location>
        <begin position="1051"/>
        <end position="1063"/>
    </location>
</feature>
<dbReference type="PANTHER" id="PTHR24198:SF165">
    <property type="entry name" value="ANKYRIN REPEAT-CONTAINING PROTEIN-RELATED"/>
    <property type="match status" value="1"/>
</dbReference>